<accession>A0ACC0FDV0</accession>
<evidence type="ECO:0000313" key="2">
    <source>
        <dbReference type="Proteomes" id="UP001060215"/>
    </source>
</evidence>
<evidence type="ECO:0000313" key="1">
    <source>
        <dbReference type="EMBL" id="KAI7986874.1"/>
    </source>
</evidence>
<comment type="caution">
    <text evidence="1">The sequence shown here is derived from an EMBL/GenBank/DDBJ whole genome shotgun (WGS) entry which is preliminary data.</text>
</comment>
<reference evidence="1 2" key="1">
    <citation type="journal article" date="2022" name="Plant J.">
        <title>Chromosome-level genome of Camellia lanceoleosa provides a valuable resource for understanding genome evolution and self-incompatibility.</title>
        <authorList>
            <person name="Gong W."/>
            <person name="Xiao S."/>
            <person name="Wang L."/>
            <person name="Liao Z."/>
            <person name="Chang Y."/>
            <person name="Mo W."/>
            <person name="Hu G."/>
            <person name="Li W."/>
            <person name="Zhao G."/>
            <person name="Zhu H."/>
            <person name="Hu X."/>
            <person name="Ji K."/>
            <person name="Xiang X."/>
            <person name="Song Q."/>
            <person name="Yuan D."/>
            <person name="Jin S."/>
            <person name="Zhang L."/>
        </authorList>
    </citation>
    <scope>NUCLEOTIDE SEQUENCE [LARGE SCALE GENOMIC DNA]</scope>
    <source>
        <strain evidence="1">SQ_2022a</strain>
    </source>
</reference>
<proteinExistence type="predicted"/>
<dbReference type="EMBL" id="CM045772">
    <property type="protein sequence ID" value="KAI7986874.1"/>
    <property type="molecule type" value="Genomic_DNA"/>
</dbReference>
<name>A0ACC0FDV0_9ERIC</name>
<keyword evidence="2" id="KW-1185">Reference proteome</keyword>
<gene>
    <name evidence="1" type="ORF">LOK49_LG14G01616</name>
</gene>
<organism evidence="1 2">
    <name type="scientific">Camellia lanceoleosa</name>
    <dbReference type="NCBI Taxonomy" id="1840588"/>
    <lineage>
        <taxon>Eukaryota</taxon>
        <taxon>Viridiplantae</taxon>
        <taxon>Streptophyta</taxon>
        <taxon>Embryophyta</taxon>
        <taxon>Tracheophyta</taxon>
        <taxon>Spermatophyta</taxon>
        <taxon>Magnoliopsida</taxon>
        <taxon>eudicotyledons</taxon>
        <taxon>Gunneridae</taxon>
        <taxon>Pentapetalae</taxon>
        <taxon>asterids</taxon>
        <taxon>Ericales</taxon>
        <taxon>Theaceae</taxon>
        <taxon>Camellia</taxon>
    </lineage>
</organism>
<protein>
    <submittedName>
        <fullName evidence="1">Uncharacterized protein</fullName>
    </submittedName>
</protein>
<sequence length="202" mass="23021">MWKTKTPHRHHHHNPNPNPNPNPNLPSSYFSDVKASLKHQQSPQQQHQQQPSKYSVSSAQTPSKVASLEEISKNLSEFRCRSAGGQVVVVISVSSDVSTHLIPGALQVKCDIKRRKFHNEYFHPDDISSLEKPKHELQKVRDEFKMSESDCGSARVQAYQQSFVIVDKSKLHDLWSDSEEDGYYSTASEVDGYTPQRPQRLK</sequence>
<dbReference type="Proteomes" id="UP001060215">
    <property type="component" value="Chromosome 15"/>
</dbReference>